<reference evidence="17" key="1">
    <citation type="submission" date="2018-09" db="EMBL/GenBank/DDBJ databases">
        <title>Common duck and Muscovy duck high density SNP chip.</title>
        <authorList>
            <person name="Vignal A."/>
            <person name="Thebault N."/>
            <person name="Warren W.C."/>
        </authorList>
    </citation>
    <scope>NUCLEOTIDE SEQUENCE [LARGE SCALE GENOMIC DNA]</scope>
</reference>
<comment type="catalytic activity">
    <reaction evidence="6">
        <text>8-oxo-dGDP + H2O = 8-oxo-dGMP + phosphate + H(+)</text>
        <dbReference type="Rhea" id="RHEA:32063"/>
        <dbReference type="ChEBI" id="CHEBI:15377"/>
        <dbReference type="ChEBI" id="CHEBI:15378"/>
        <dbReference type="ChEBI" id="CHEBI:43474"/>
        <dbReference type="ChEBI" id="CHEBI:63224"/>
        <dbReference type="ChEBI" id="CHEBI:63715"/>
        <dbReference type="EC" id="3.6.1.58"/>
    </reaction>
</comment>
<reference evidence="17" key="2">
    <citation type="submission" date="2025-08" db="UniProtKB">
        <authorList>
            <consortium name="Ensembl"/>
        </authorList>
    </citation>
    <scope>IDENTIFICATION</scope>
</reference>
<name>A0A8C3B2I2_CAIMO</name>
<organism evidence="17 18">
    <name type="scientific">Cairina moschata</name>
    <name type="common">Muscovy duck</name>
    <dbReference type="NCBI Taxonomy" id="8855"/>
    <lineage>
        <taxon>Eukaryota</taxon>
        <taxon>Metazoa</taxon>
        <taxon>Chordata</taxon>
        <taxon>Craniata</taxon>
        <taxon>Vertebrata</taxon>
        <taxon>Euteleostomi</taxon>
        <taxon>Archelosauria</taxon>
        <taxon>Archosauria</taxon>
        <taxon>Dinosauria</taxon>
        <taxon>Saurischia</taxon>
        <taxon>Theropoda</taxon>
        <taxon>Coelurosauria</taxon>
        <taxon>Aves</taxon>
        <taxon>Neognathae</taxon>
        <taxon>Galloanserae</taxon>
        <taxon>Anseriformes</taxon>
        <taxon>Anatidae</taxon>
        <taxon>Anatinae</taxon>
        <taxon>Cairina</taxon>
    </lineage>
</organism>
<dbReference type="InterPro" id="IPR020476">
    <property type="entry name" value="Nudix_hydrolase"/>
</dbReference>
<dbReference type="GO" id="GO:0017110">
    <property type="term" value="F:nucleoside diphosphate phosphatase activity"/>
    <property type="evidence" value="ECO:0007669"/>
    <property type="project" value="UniProtKB-ARBA"/>
</dbReference>
<evidence type="ECO:0000256" key="2">
    <source>
        <dbReference type="ARBA" id="ARBA00012453"/>
    </source>
</evidence>
<feature type="compositionally biased region" description="Basic residues" evidence="15">
    <location>
        <begin position="54"/>
        <end position="66"/>
    </location>
</feature>
<dbReference type="PANTHER" id="PTHR11839">
    <property type="entry name" value="UDP/ADP-SUGAR PYROPHOSPHATASE"/>
    <property type="match status" value="1"/>
</dbReference>
<feature type="region of interest" description="Disordered" evidence="15">
    <location>
        <begin position="32"/>
        <end position="99"/>
    </location>
</feature>
<evidence type="ECO:0000256" key="1">
    <source>
        <dbReference type="ARBA" id="ARBA00005582"/>
    </source>
</evidence>
<dbReference type="GO" id="GO:0006753">
    <property type="term" value="P:nucleoside phosphate metabolic process"/>
    <property type="evidence" value="ECO:0007669"/>
    <property type="project" value="TreeGrafter"/>
</dbReference>
<dbReference type="Pfam" id="PF00293">
    <property type="entry name" value="NUDIX"/>
    <property type="match status" value="1"/>
</dbReference>
<feature type="compositionally biased region" description="Low complexity" evidence="15">
    <location>
        <begin position="67"/>
        <end position="80"/>
    </location>
</feature>
<dbReference type="Gene3D" id="3.90.79.10">
    <property type="entry name" value="Nucleoside Triphosphate Pyrophosphohydrolase"/>
    <property type="match status" value="1"/>
</dbReference>
<evidence type="ECO:0000256" key="7">
    <source>
        <dbReference type="ARBA" id="ARBA00065630"/>
    </source>
</evidence>
<keyword evidence="18" id="KW-1185">Reference proteome</keyword>
<evidence type="ECO:0000256" key="12">
    <source>
        <dbReference type="ARBA" id="ARBA00079597"/>
    </source>
</evidence>
<evidence type="ECO:0000256" key="13">
    <source>
        <dbReference type="ARBA" id="ARBA00084011"/>
    </source>
</evidence>
<evidence type="ECO:0000256" key="6">
    <source>
        <dbReference type="ARBA" id="ARBA00051819"/>
    </source>
</evidence>
<evidence type="ECO:0000256" key="14">
    <source>
        <dbReference type="RuleBase" id="RU003476"/>
    </source>
</evidence>
<evidence type="ECO:0000256" key="11">
    <source>
        <dbReference type="ARBA" id="ARBA00077853"/>
    </source>
</evidence>
<dbReference type="PANTHER" id="PTHR11839:SF1">
    <property type="entry name" value="ADP-SUGAR PYROPHOSPHATASE"/>
    <property type="match status" value="1"/>
</dbReference>
<evidence type="ECO:0000256" key="10">
    <source>
        <dbReference type="ARBA" id="ARBA00071227"/>
    </source>
</evidence>
<evidence type="ECO:0000259" key="16">
    <source>
        <dbReference type="PROSITE" id="PS51462"/>
    </source>
</evidence>
<dbReference type="PROSITE" id="PS51462">
    <property type="entry name" value="NUDIX"/>
    <property type="match status" value="1"/>
</dbReference>
<proteinExistence type="inferred from homology"/>
<reference evidence="17" key="3">
    <citation type="submission" date="2025-09" db="UniProtKB">
        <authorList>
            <consortium name="Ensembl"/>
        </authorList>
    </citation>
    <scope>IDENTIFICATION</scope>
</reference>
<dbReference type="GO" id="GO:0005634">
    <property type="term" value="C:nucleus"/>
    <property type="evidence" value="ECO:0007669"/>
    <property type="project" value="TreeGrafter"/>
</dbReference>
<evidence type="ECO:0000256" key="3">
    <source>
        <dbReference type="ARBA" id="ARBA00022801"/>
    </source>
</evidence>
<dbReference type="EC" id="3.6.1.58" evidence="8"/>
<evidence type="ECO:0000256" key="15">
    <source>
        <dbReference type="SAM" id="MobiDB-lite"/>
    </source>
</evidence>
<evidence type="ECO:0000313" key="18">
    <source>
        <dbReference type="Proteomes" id="UP000694556"/>
    </source>
</evidence>
<evidence type="ECO:0000256" key="9">
    <source>
        <dbReference type="ARBA" id="ARBA00066488"/>
    </source>
</evidence>
<dbReference type="InterPro" id="IPR015797">
    <property type="entry name" value="NUDIX_hydrolase-like_dom_sf"/>
</dbReference>
<evidence type="ECO:0000256" key="8">
    <source>
        <dbReference type="ARBA" id="ARBA00066482"/>
    </source>
</evidence>
<feature type="domain" description="Nudix hydrolase" evidence="16">
    <location>
        <begin position="172"/>
        <end position="309"/>
    </location>
</feature>
<evidence type="ECO:0000256" key="5">
    <source>
        <dbReference type="ARBA" id="ARBA00051147"/>
    </source>
</evidence>
<dbReference type="PRINTS" id="PR00502">
    <property type="entry name" value="NUDIXFAMILY"/>
</dbReference>
<dbReference type="PROSITE" id="PS00893">
    <property type="entry name" value="NUDIX_BOX"/>
    <property type="match status" value="1"/>
</dbReference>
<evidence type="ECO:0000256" key="4">
    <source>
        <dbReference type="ARBA" id="ARBA00049546"/>
    </source>
</evidence>
<accession>A0A8C3B2I2</accession>
<dbReference type="InterPro" id="IPR000086">
    <property type="entry name" value="NUDIX_hydrolase_dom"/>
</dbReference>
<dbReference type="InterPro" id="IPR020084">
    <property type="entry name" value="NUDIX_hydrolase_CS"/>
</dbReference>
<dbReference type="Proteomes" id="UP000694556">
    <property type="component" value="Chromosome 1"/>
</dbReference>
<comment type="subunit">
    <text evidence="7">Homodimer. Interacts with PARG.</text>
</comment>
<dbReference type="SUPFAM" id="SSF55811">
    <property type="entry name" value="Nudix"/>
    <property type="match status" value="1"/>
</dbReference>
<dbReference type="FunFam" id="3.90.79.10:FF:000016">
    <property type="entry name" value="ADP-sugar pyrophosphatase isoform X1"/>
    <property type="match status" value="1"/>
</dbReference>
<dbReference type="EC" id="3.6.1.13" evidence="2"/>
<sequence length="312" mass="34059">MVTVLNSGYHTEKRQCATCSFFILPSARHGPARPVSAPFLPKKLPFRPEPPLRSRSRPGRHRRRTRPGPASAAAISSAPPGRGPGSPGSPPAAGHSSSLDFAQEGKSLTFLKMATETSTEVPKTARQFVLKEEVIVERKWLKLEETTYTDPNGKTRTWETVKRAGRKKGVSADGVAVIAVLQRTLHYDCIVLVKQFRPPINGYCLEFPAGLIEENETAESAALRELEEETGYKGEVVECTPALCLDPGLSNSTTHIVSVTINGDEAENTRPKQKLDDGGMLHTVLPVTFKVKCDLSVFYLESVSLCFLFGLG</sequence>
<dbReference type="GO" id="GO:0019693">
    <property type="term" value="P:ribose phosphate metabolic process"/>
    <property type="evidence" value="ECO:0007669"/>
    <property type="project" value="TreeGrafter"/>
</dbReference>
<dbReference type="GO" id="GO:0047631">
    <property type="term" value="F:ADP-ribose diphosphatase activity"/>
    <property type="evidence" value="ECO:0007669"/>
    <property type="project" value="UniProtKB-EC"/>
</dbReference>
<keyword evidence="3 14" id="KW-0378">Hydrolase</keyword>
<dbReference type="EC" id="2.7.7.96" evidence="9"/>
<comment type="similarity">
    <text evidence="1 14">Belongs to the Nudix hydrolase family.</text>
</comment>
<protein>
    <recommendedName>
        <fullName evidence="10">ADP-sugar pyrophosphatase</fullName>
        <ecNumber evidence="9">2.7.7.96</ecNumber>
        <ecNumber evidence="2">3.6.1.13</ecNumber>
        <ecNumber evidence="8">3.6.1.58</ecNumber>
    </recommendedName>
    <alternativeName>
        <fullName evidence="13">8-oxo-dGDP phosphatase</fullName>
    </alternativeName>
    <alternativeName>
        <fullName evidence="11">Nuclear ATP-synthesis protein NUDIX5</fullName>
    </alternativeName>
    <alternativeName>
        <fullName evidence="12">Nucleoside diphosphate-linked moiety X motif 5</fullName>
    </alternativeName>
</protein>
<comment type="catalytic activity">
    <reaction evidence="4">
        <text>ADP-D-ribose + H2O = D-ribose 5-phosphate + AMP + 2 H(+)</text>
        <dbReference type="Rhea" id="RHEA:10412"/>
        <dbReference type="ChEBI" id="CHEBI:15377"/>
        <dbReference type="ChEBI" id="CHEBI:15378"/>
        <dbReference type="ChEBI" id="CHEBI:57967"/>
        <dbReference type="ChEBI" id="CHEBI:78346"/>
        <dbReference type="ChEBI" id="CHEBI:456215"/>
        <dbReference type="EC" id="3.6.1.13"/>
    </reaction>
</comment>
<comment type="catalytic activity">
    <reaction evidence="5">
        <text>D-ribose 5-phosphate + ATP + H(+) = ADP-D-ribose + diphosphate</text>
        <dbReference type="Rhea" id="RHEA:50248"/>
        <dbReference type="ChEBI" id="CHEBI:15378"/>
        <dbReference type="ChEBI" id="CHEBI:30616"/>
        <dbReference type="ChEBI" id="CHEBI:33019"/>
        <dbReference type="ChEBI" id="CHEBI:57967"/>
        <dbReference type="ChEBI" id="CHEBI:78346"/>
        <dbReference type="EC" id="2.7.7.96"/>
    </reaction>
</comment>
<evidence type="ECO:0000313" key="17">
    <source>
        <dbReference type="Ensembl" id="ENSCMMP00000000003.1"/>
    </source>
</evidence>
<dbReference type="Ensembl" id="ENSCMMT00000000003.1">
    <property type="protein sequence ID" value="ENSCMMP00000000003.1"/>
    <property type="gene ID" value="ENSCMMG00000000003.1"/>
</dbReference>
<dbReference type="CDD" id="cd18888">
    <property type="entry name" value="NUDIX_ADPRase_Nudt5"/>
    <property type="match status" value="1"/>
</dbReference>
<dbReference type="AlphaFoldDB" id="A0A8C3B2I2"/>